<evidence type="ECO:0000313" key="2">
    <source>
        <dbReference type="EMBL" id="VYT97408.1"/>
    </source>
</evidence>
<organism evidence="2">
    <name type="scientific">Paraprevotella clara</name>
    <dbReference type="NCBI Taxonomy" id="454154"/>
    <lineage>
        <taxon>Bacteria</taxon>
        <taxon>Pseudomonadati</taxon>
        <taxon>Bacteroidota</taxon>
        <taxon>Bacteroidia</taxon>
        <taxon>Bacteroidales</taxon>
        <taxon>Prevotellaceae</taxon>
        <taxon>Paraprevotella</taxon>
    </lineage>
</organism>
<protein>
    <submittedName>
        <fullName evidence="2">Uncharacterized protein</fullName>
    </submittedName>
</protein>
<feature type="compositionally biased region" description="Polar residues" evidence="1">
    <location>
        <begin position="298"/>
        <end position="330"/>
    </location>
</feature>
<sequence>MEKPDICNVEKMKYEPLNNKDMKKLLGLITALYFGLASLNAMSYEEARDRARFLTDKMAYELNLNDQQYNDAYEINLDYLMNIRTASDASSVYLEYRNADLRFILYDWQYALFQAATYFFRPVIWRTSGWFLPVYTIYSPSRFYYSPPRVYQVYRGGHYHYRHKHRQSFYAHRRPVWNGGLRGESRGPLPGQPALPPHRPGSHNGNGSPGFHFESPGRPSRPSQRPNDHRGNGFRFDPVQKPGNQGTKPDNDNKRPSVARPQSNNSNREYPVTNPQPRSHYNRRSSTRTTVNRSSVRPESSTAKPQRSPRVQSTQRIQRNSTRPSFSKPTPSVKRSPAAPRSKREPKR</sequence>
<evidence type="ECO:0000256" key="1">
    <source>
        <dbReference type="SAM" id="MobiDB-lite"/>
    </source>
</evidence>
<feature type="compositionally biased region" description="Low complexity" evidence="1">
    <location>
        <begin position="287"/>
        <end position="297"/>
    </location>
</feature>
<dbReference type="AlphaFoldDB" id="A0A6N3B4L0"/>
<gene>
    <name evidence="2" type="ORF">PCLFYP37_01609</name>
</gene>
<proteinExistence type="predicted"/>
<feature type="compositionally biased region" description="Pro residues" evidence="1">
    <location>
        <begin position="190"/>
        <end position="199"/>
    </location>
</feature>
<feature type="compositionally biased region" description="Low complexity" evidence="1">
    <location>
        <begin position="216"/>
        <end position="225"/>
    </location>
</feature>
<reference evidence="2" key="1">
    <citation type="submission" date="2019-11" db="EMBL/GenBank/DDBJ databases">
        <authorList>
            <person name="Feng L."/>
        </authorList>
    </citation>
    <scope>NUCLEOTIDE SEQUENCE</scope>
    <source>
        <strain evidence="2">PclaraLFYP37</strain>
    </source>
</reference>
<feature type="region of interest" description="Disordered" evidence="1">
    <location>
        <begin position="181"/>
        <end position="348"/>
    </location>
</feature>
<feature type="compositionally biased region" description="Polar residues" evidence="1">
    <location>
        <begin position="260"/>
        <end position="279"/>
    </location>
</feature>
<name>A0A6N3B4L0_9BACT</name>
<dbReference type="EMBL" id="CACRUT010000008">
    <property type="protein sequence ID" value="VYT97408.1"/>
    <property type="molecule type" value="Genomic_DNA"/>
</dbReference>
<accession>A0A6N3B4L0</accession>